<feature type="chain" id="PRO_5045069215" evidence="12">
    <location>
        <begin position="25"/>
        <end position="695"/>
    </location>
</feature>
<dbReference type="SUPFAM" id="SSF56935">
    <property type="entry name" value="Porins"/>
    <property type="match status" value="1"/>
</dbReference>
<protein>
    <submittedName>
        <fullName evidence="15">TonB-dependent siderophore receptor</fullName>
    </submittedName>
</protein>
<organism evidence="15 16">
    <name type="scientific">Shewanella yunxiaonensis</name>
    <dbReference type="NCBI Taxonomy" id="2829809"/>
    <lineage>
        <taxon>Bacteria</taxon>
        <taxon>Pseudomonadati</taxon>
        <taxon>Pseudomonadota</taxon>
        <taxon>Gammaproteobacteria</taxon>
        <taxon>Alteromonadales</taxon>
        <taxon>Shewanellaceae</taxon>
        <taxon>Shewanella</taxon>
    </lineage>
</organism>
<dbReference type="InterPro" id="IPR036942">
    <property type="entry name" value="Beta-barrel_TonB_sf"/>
</dbReference>
<evidence type="ECO:0000256" key="9">
    <source>
        <dbReference type="ARBA" id="ARBA00023237"/>
    </source>
</evidence>
<evidence type="ECO:0000256" key="10">
    <source>
        <dbReference type="PROSITE-ProRule" id="PRU01360"/>
    </source>
</evidence>
<evidence type="ECO:0000256" key="1">
    <source>
        <dbReference type="ARBA" id="ARBA00004571"/>
    </source>
</evidence>
<reference evidence="15 16" key="1">
    <citation type="submission" date="2021-04" db="EMBL/GenBank/DDBJ databases">
        <title>Novel species identification of genus Shewanella.</title>
        <authorList>
            <person name="Liu G."/>
        </authorList>
    </citation>
    <scope>NUCLEOTIDE SEQUENCE [LARGE SCALE GENOMIC DNA]</scope>
    <source>
        <strain evidence="15 16">FJAT-54481</strain>
    </source>
</reference>
<evidence type="ECO:0000259" key="14">
    <source>
        <dbReference type="Pfam" id="PF07715"/>
    </source>
</evidence>
<keyword evidence="9 10" id="KW-0998">Cell outer membrane</keyword>
<dbReference type="CDD" id="cd01347">
    <property type="entry name" value="ligand_gated_channel"/>
    <property type="match status" value="1"/>
</dbReference>
<evidence type="ECO:0000313" key="16">
    <source>
        <dbReference type="Proteomes" id="UP000679575"/>
    </source>
</evidence>
<evidence type="ECO:0000259" key="13">
    <source>
        <dbReference type="Pfam" id="PF00593"/>
    </source>
</evidence>
<keyword evidence="12" id="KW-0732">Signal</keyword>
<dbReference type="PANTHER" id="PTHR32552">
    <property type="entry name" value="FERRICHROME IRON RECEPTOR-RELATED"/>
    <property type="match status" value="1"/>
</dbReference>
<evidence type="ECO:0000256" key="7">
    <source>
        <dbReference type="ARBA" id="ARBA00023136"/>
    </source>
</evidence>
<dbReference type="PANTHER" id="PTHR32552:SF74">
    <property type="entry name" value="HYDROXAMATE SIDEROPHORE RECEPTOR FHUE"/>
    <property type="match status" value="1"/>
</dbReference>
<keyword evidence="16" id="KW-1185">Reference proteome</keyword>
<sequence>MFKLNAITASILLSTTALSFVTNAAEEADADIEHISITGTRENRASSGATGLVLDIQDTPQSISVINNQTMSLFGADNINDALDLVTGVSVERWETNRTNYLSRGFEIKSTQIDGVGLPNSWGIVQGQVDTYGYERIEVIRGANGLLTGVGNSSGTINYIRKRPTNETQGEVGVSVGSYANYRLQADYSTPLTDDKSWAARAVVATEQGNSYLKGYSSDRSYLYGTIDGQLSDNSSIAIGISHQKDNTDGAMWGGLTLVNDDGSMAEFDVSASTAQDWTFWNTENTNAFIEYNYVLSPDWQLALSYNYRESDADARLLFAYTYTGLTESGEGLVGWPGQYPSEGQADIFEAKVSGYFSLFGYDHQLLAGVSRAKSTDDEYYYEVDYLEPAFGDLPAFPYAMNAIQEPTWGDKLLDSITEDTLTRYFVATQLNFDAVAVTLGMNFIEFERSSSSLLTKLDESEVSPYAGISYHITPSIMLYTSYSDIYEPQDYYDVNGDFLAPTKGENYEAGLKTDWFDNKLAANFALFKAKQLGLGVYAGLNMETAQYYYVGEDVYSEGAELDVTGKIDENTVINFGVTHTEIEDENGAKSHAWVPNTVVNFSLEHTLTAMPEVTLGMSGKWQSEISRIESYTGYKVTQGSYAKLNVFAAWDVFENTSIKLNIDNITNEKYITSLWEIGYYGAPREYKLSLDYHF</sequence>
<evidence type="ECO:0000313" key="15">
    <source>
        <dbReference type="EMBL" id="QUN05232.1"/>
    </source>
</evidence>
<comment type="similarity">
    <text evidence="2 10 11">Belongs to the TonB-dependent receptor family.</text>
</comment>
<feature type="domain" description="TonB-dependent receptor-like beta-barrel" evidence="13">
    <location>
        <begin position="257"/>
        <end position="666"/>
    </location>
</feature>
<keyword evidence="4 10" id="KW-1134">Transmembrane beta strand</keyword>
<dbReference type="Pfam" id="PF07715">
    <property type="entry name" value="Plug"/>
    <property type="match status" value="1"/>
</dbReference>
<dbReference type="RefSeq" id="WP_212594267.1">
    <property type="nucleotide sequence ID" value="NZ_CP073587.1"/>
</dbReference>
<evidence type="ECO:0000256" key="2">
    <source>
        <dbReference type="ARBA" id="ARBA00009810"/>
    </source>
</evidence>
<accession>A0ABX7YR63</accession>
<feature type="signal peptide" evidence="12">
    <location>
        <begin position="1"/>
        <end position="24"/>
    </location>
</feature>
<comment type="subcellular location">
    <subcellularLocation>
        <location evidence="1 10">Cell outer membrane</location>
        <topology evidence="1 10">Multi-pass membrane protein</topology>
    </subcellularLocation>
</comment>
<dbReference type="InterPro" id="IPR010105">
    <property type="entry name" value="TonB_sidphr_rcpt"/>
</dbReference>
<keyword evidence="8 15" id="KW-0675">Receptor</keyword>
<feature type="domain" description="TonB-dependent receptor plug" evidence="14">
    <location>
        <begin position="56"/>
        <end position="156"/>
    </location>
</feature>
<evidence type="ECO:0000256" key="3">
    <source>
        <dbReference type="ARBA" id="ARBA00022448"/>
    </source>
</evidence>
<evidence type="ECO:0000256" key="5">
    <source>
        <dbReference type="ARBA" id="ARBA00022692"/>
    </source>
</evidence>
<evidence type="ECO:0000256" key="11">
    <source>
        <dbReference type="RuleBase" id="RU003357"/>
    </source>
</evidence>
<dbReference type="Gene3D" id="2.170.130.10">
    <property type="entry name" value="TonB-dependent receptor, plug domain"/>
    <property type="match status" value="1"/>
</dbReference>
<keyword evidence="5 10" id="KW-0812">Transmembrane</keyword>
<dbReference type="InterPro" id="IPR012910">
    <property type="entry name" value="Plug_dom"/>
</dbReference>
<dbReference type="PROSITE" id="PS52016">
    <property type="entry name" value="TONB_DEPENDENT_REC_3"/>
    <property type="match status" value="1"/>
</dbReference>
<keyword evidence="6 11" id="KW-0798">TonB box</keyword>
<keyword evidence="3 10" id="KW-0813">Transport</keyword>
<dbReference type="NCBIfam" id="TIGR01783">
    <property type="entry name" value="TonB-siderophor"/>
    <property type="match status" value="1"/>
</dbReference>
<keyword evidence="7 10" id="KW-0472">Membrane</keyword>
<dbReference type="InterPro" id="IPR037066">
    <property type="entry name" value="Plug_dom_sf"/>
</dbReference>
<evidence type="ECO:0000256" key="12">
    <source>
        <dbReference type="SAM" id="SignalP"/>
    </source>
</evidence>
<dbReference type="InterPro" id="IPR000531">
    <property type="entry name" value="Beta-barrel_TonB"/>
</dbReference>
<dbReference type="Pfam" id="PF00593">
    <property type="entry name" value="TonB_dep_Rec_b-barrel"/>
    <property type="match status" value="1"/>
</dbReference>
<proteinExistence type="inferred from homology"/>
<evidence type="ECO:0000256" key="6">
    <source>
        <dbReference type="ARBA" id="ARBA00023077"/>
    </source>
</evidence>
<name>A0ABX7YR63_9GAMM</name>
<evidence type="ECO:0000256" key="4">
    <source>
        <dbReference type="ARBA" id="ARBA00022452"/>
    </source>
</evidence>
<dbReference type="InterPro" id="IPR039426">
    <property type="entry name" value="TonB-dep_rcpt-like"/>
</dbReference>
<evidence type="ECO:0000256" key="8">
    <source>
        <dbReference type="ARBA" id="ARBA00023170"/>
    </source>
</evidence>
<gene>
    <name evidence="15" type="ORF">KDN34_13645</name>
</gene>
<dbReference type="Gene3D" id="2.40.170.20">
    <property type="entry name" value="TonB-dependent receptor, beta-barrel domain"/>
    <property type="match status" value="1"/>
</dbReference>
<dbReference type="EMBL" id="CP073587">
    <property type="protein sequence ID" value="QUN05232.1"/>
    <property type="molecule type" value="Genomic_DNA"/>
</dbReference>
<dbReference type="Proteomes" id="UP000679575">
    <property type="component" value="Chromosome"/>
</dbReference>